<feature type="region of interest" description="Disordered" evidence="1">
    <location>
        <begin position="15"/>
        <end position="77"/>
    </location>
</feature>
<dbReference type="AlphaFoldDB" id="A0A1E5W221"/>
<protein>
    <submittedName>
        <fullName evidence="2">Uncharacterized protein</fullName>
    </submittedName>
</protein>
<gene>
    <name evidence="2" type="ORF">BAE44_0007603</name>
</gene>
<dbReference type="PANTHER" id="PTHR35750:SF1">
    <property type="entry name" value="PHOSPHOLIPID HYDROPEROXIDE GLUTATHIONE PEROXIDASE"/>
    <property type="match status" value="1"/>
</dbReference>
<feature type="compositionally biased region" description="Low complexity" evidence="1">
    <location>
        <begin position="23"/>
        <end position="32"/>
    </location>
</feature>
<feature type="compositionally biased region" description="Low complexity" evidence="1">
    <location>
        <begin position="68"/>
        <end position="77"/>
    </location>
</feature>
<organism evidence="2 3">
    <name type="scientific">Dichanthelium oligosanthes</name>
    <dbReference type="NCBI Taxonomy" id="888268"/>
    <lineage>
        <taxon>Eukaryota</taxon>
        <taxon>Viridiplantae</taxon>
        <taxon>Streptophyta</taxon>
        <taxon>Embryophyta</taxon>
        <taxon>Tracheophyta</taxon>
        <taxon>Spermatophyta</taxon>
        <taxon>Magnoliopsida</taxon>
        <taxon>Liliopsida</taxon>
        <taxon>Poales</taxon>
        <taxon>Poaceae</taxon>
        <taxon>PACMAD clade</taxon>
        <taxon>Panicoideae</taxon>
        <taxon>Panicodae</taxon>
        <taxon>Paniceae</taxon>
        <taxon>Dichantheliinae</taxon>
        <taxon>Dichanthelium</taxon>
    </lineage>
</organism>
<sequence>MGFFRRIAGILGISRDDADHPDSLSSSSAAAAEFPQDRAAGGRGCGRGGPRDEAGVQRPGPRPRRAAGARARSGALPPGGRRRAVICMSWFYFLSVVSFDLVSHYNMLYAPCLFIQGFRWYTRKLRMDEDGDVADEFLDEVILESSMINNAASPVGRFQVKYTTKPASLALRKQIVAVDGDILHSLEHQGQQRWV</sequence>
<evidence type="ECO:0000313" key="2">
    <source>
        <dbReference type="EMBL" id="OEL31378.1"/>
    </source>
</evidence>
<dbReference type="OrthoDB" id="550279at2759"/>
<name>A0A1E5W221_9POAL</name>
<evidence type="ECO:0000313" key="3">
    <source>
        <dbReference type="Proteomes" id="UP000095767"/>
    </source>
</evidence>
<accession>A0A1E5W221</accession>
<proteinExistence type="predicted"/>
<comment type="caution">
    <text evidence="2">The sequence shown here is derived from an EMBL/GenBank/DDBJ whole genome shotgun (WGS) entry which is preliminary data.</text>
</comment>
<dbReference type="Proteomes" id="UP000095767">
    <property type="component" value="Unassembled WGS sequence"/>
</dbReference>
<dbReference type="STRING" id="888268.A0A1E5W221"/>
<dbReference type="EMBL" id="LWDX02023577">
    <property type="protein sequence ID" value="OEL31378.1"/>
    <property type="molecule type" value="Genomic_DNA"/>
</dbReference>
<reference evidence="2 3" key="1">
    <citation type="submission" date="2016-09" db="EMBL/GenBank/DDBJ databases">
        <title>The draft genome of Dichanthelium oligosanthes: A C3 panicoid grass species.</title>
        <authorList>
            <person name="Studer A.J."/>
            <person name="Schnable J.C."/>
            <person name="Brutnell T.P."/>
        </authorList>
    </citation>
    <scope>NUCLEOTIDE SEQUENCE [LARGE SCALE GENOMIC DNA]</scope>
    <source>
        <strain evidence="3">cv. Kellogg 1175</strain>
        <tissue evidence="2">Leaf</tissue>
    </source>
</reference>
<dbReference type="PANTHER" id="PTHR35750">
    <property type="entry name" value="PHOSPHOLIPID HYDROPEROXIDE GLUTATHIONE PEROXIDASE"/>
    <property type="match status" value="1"/>
</dbReference>
<evidence type="ECO:0000256" key="1">
    <source>
        <dbReference type="SAM" id="MobiDB-lite"/>
    </source>
</evidence>
<keyword evidence="3" id="KW-1185">Reference proteome</keyword>